<dbReference type="InterPro" id="IPR036915">
    <property type="entry name" value="Cyclin-like_sf"/>
</dbReference>
<dbReference type="AlphaFoldDB" id="A0A1G6WDL4"/>
<keyword evidence="6" id="KW-1185">Reference proteome</keyword>
<evidence type="ECO:0000313" key="5">
    <source>
        <dbReference type="EMBL" id="SEU06923.1"/>
    </source>
</evidence>
<evidence type="ECO:0000259" key="3">
    <source>
        <dbReference type="Pfam" id="PF00382"/>
    </source>
</evidence>
<keyword evidence="1" id="KW-0805">Transcription regulation</keyword>
<gene>
    <name evidence="5" type="ORF">SAMN04488694_13614</name>
    <name evidence="4" type="ORF">SAMN05192552_103615</name>
</gene>
<accession>A0A1G6WDL4</accession>
<sequence>MTKESQEVALEYLTSIDQSLHLDESVHQYGELLISELTSQGIQIYFPANTAAACYLLTCRLREIPVRVTKIANISPATKADILNEMQRVADALDLGIPNDDPAVILEEVCRDLTLSPDIETRAQRVAELGDEEGVTSGVSPYTYAAAALYIANSAADTDLSQADIAKQFDVSTATLRDRRDDLLEAIGSRLFELHFPTAPPEAVSFVDDLLQHAQTAQWAKNKRHMGILAGAWLYAANKYQIEIDTAELASMTGVSVSTIRARYEDLVNHTSTTGRGNTDRSQI</sequence>
<dbReference type="Pfam" id="PF00382">
    <property type="entry name" value="TFIIB"/>
    <property type="match status" value="1"/>
</dbReference>
<dbReference type="EMBL" id="FMZP01000036">
    <property type="protein sequence ID" value="SDD63921.1"/>
    <property type="molecule type" value="Genomic_DNA"/>
</dbReference>
<feature type="domain" description="Transcription factor TFIIB cyclin-like" evidence="3">
    <location>
        <begin position="101"/>
        <end position="179"/>
    </location>
</feature>
<dbReference type="SUPFAM" id="SSF47954">
    <property type="entry name" value="Cyclin-like"/>
    <property type="match status" value="3"/>
</dbReference>
<evidence type="ECO:0000313" key="6">
    <source>
        <dbReference type="Proteomes" id="UP000199320"/>
    </source>
</evidence>
<dbReference type="Proteomes" id="UP000199320">
    <property type="component" value="Unassembled WGS sequence"/>
</dbReference>
<evidence type="ECO:0000313" key="7">
    <source>
        <dbReference type="Proteomes" id="UP000324021"/>
    </source>
</evidence>
<evidence type="ECO:0000256" key="1">
    <source>
        <dbReference type="ARBA" id="ARBA00023015"/>
    </source>
</evidence>
<keyword evidence="2" id="KW-0804">Transcription</keyword>
<dbReference type="InterPro" id="IPR013150">
    <property type="entry name" value="TFIIB_cyclin"/>
</dbReference>
<reference evidence="6 7" key="1">
    <citation type="submission" date="2016-10" db="EMBL/GenBank/DDBJ databases">
        <authorList>
            <person name="Varghese N."/>
            <person name="Submissions S."/>
        </authorList>
    </citation>
    <scope>NUCLEOTIDE SEQUENCE [LARGE SCALE GENOMIC DNA]</scope>
    <source>
        <strain evidence="4 7">CDM_1</strain>
        <strain evidence="6">CDM_6</strain>
    </source>
</reference>
<dbReference type="RefSeq" id="WP_092935456.1">
    <property type="nucleotide sequence ID" value="NZ_FMZP01000036.1"/>
</dbReference>
<dbReference type="STRING" id="392421.SAMN04488694_13614"/>
<dbReference type="EMBL" id="FOIC01000036">
    <property type="protein sequence ID" value="SEU06923.1"/>
    <property type="molecule type" value="Genomic_DNA"/>
</dbReference>
<dbReference type="PANTHER" id="PTHR11618">
    <property type="entry name" value="TRANSCRIPTION INITIATION FACTOR IIB-RELATED"/>
    <property type="match status" value="1"/>
</dbReference>
<dbReference type="Gene3D" id="1.10.472.10">
    <property type="entry name" value="Cyclin-like"/>
    <property type="match status" value="3"/>
</dbReference>
<dbReference type="CDD" id="cd00043">
    <property type="entry name" value="CYCLIN_SF"/>
    <property type="match status" value="1"/>
</dbReference>
<dbReference type="GO" id="GO:0003743">
    <property type="term" value="F:translation initiation factor activity"/>
    <property type="evidence" value="ECO:0007669"/>
    <property type="project" value="UniProtKB-KW"/>
</dbReference>
<evidence type="ECO:0000313" key="4">
    <source>
        <dbReference type="EMBL" id="SDD63921.1"/>
    </source>
</evidence>
<dbReference type="PANTHER" id="PTHR11618:SF13">
    <property type="entry name" value="TRANSCRIPTION INITIATION FACTOR IIB"/>
    <property type="match status" value="1"/>
</dbReference>
<dbReference type="GO" id="GO:0097550">
    <property type="term" value="C:transcription preinitiation complex"/>
    <property type="evidence" value="ECO:0007669"/>
    <property type="project" value="TreeGrafter"/>
</dbReference>
<reference evidence="5" key="2">
    <citation type="submission" date="2016-10" db="EMBL/GenBank/DDBJ databases">
        <authorList>
            <person name="de Groot N.N."/>
        </authorList>
    </citation>
    <scope>NUCLEOTIDE SEQUENCE [LARGE SCALE GENOMIC DNA]</scope>
    <source>
        <strain evidence="5">CDM_6</strain>
    </source>
</reference>
<evidence type="ECO:0000256" key="2">
    <source>
        <dbReference type="ARBA" id="ARBA00023163"/>
    </source>
</evidence>
<keyword evidence="4" id="KW-0396">Initiation factor</keyword>
<protein>
    <submittedName>
        <fullName evidence="4">Transcription initiation factor TFIIB</fullName>
    </submittedName>
</protein>
<dbReference type="GO" id="GO:0017025">
    <property type="term" value="F:TBP-class protein binding"/>
    <property type="evidence" value="ECO:0007669"/>
    <property type="project" value="InterPro"/>
</dbReference>
<dbReference type="PRINTS" id="PR00685">
    <property type="entry name" value="TIFACTORIIB"/>
</dbReference>
<dbReference type="GO" id="GO:0070897">
    <property type="term" value="P:transcription preinitiation complex assembly"/>
    <property type="evidence" value="ECO:0007669"/>
    <property type="project" value="InterPro"/>
</dbReference>
<dbReference type="InterPro" id="IPR000812">
    <property type="entry name" value="TFIIB"/>
</dbReference>
<name>A0A1G6WDL4_9EURY</name>
<organism evidence="4 7">
    <name type="scientific">Natrinema hispanicum</name>
    <dbReference type="NCBI Taxonomy" id="392421"/>
    <lineage>
        <taxon>Archaea</taxon>
        <taxon>Methanobacteriati</taxon>
        <taxon>Methanobacteriota</taxon>
        <taxon>Stenosarchaea group</taxon>
        <taxon>Halobacteria</taxon>
        <taxon>Halobacteriales</taxon>
        <taxon>Natrialbaceae</taxon>
        <taxon>Natrinema</taxon>
    </lineage>
</organism>
<dbReference type="Proteomes" id="UP000324021">
    <property type="component" value="Unassembled WGS sequence"/>
</dbReference>
<dbReference type="OrthoDB" id="338867at2157"/>
<keyword evidence="4" id="KW-0648">Protein biosynthesis</keyword>
<proteinExistence type="predicted"/>